<dbReference type="AlphaFoldDB" id="A0A859A8G8"/>
<protein>
    <submittedName>
        <fullName evidence="2">Uncharacterized protein</fullName>
    </submittedName>
</protein>
<keyword evidence="4" id="KW-1185">Reference proteome</keyword>
<dbReference type="EMBL" id="LRRD01000013">
    <property type="protein sequence ID" value="KXW58557.1"/>
    <property type="molecule type" value="Genomic_DNA"/>
</dbReference>
<dbReference type="Proteomes" id="UP000075653">
    <property type="component" value="Unassembled WGS sequence"/>
</dbReference>
<dbReference type="EMBL" id="CP071137">
    <property type="protein sequence ID" value="QWY76408.1"/>
    <property type="molecule type" value="Genomic_DNA"/>
</dbReference>
<reference evidence="3" key="2">
    <citation type="submission" date="2021-02" db="EMBL/GenBank/DDBJ databases">
        <title>Comparative genomics of Ferrovum myxofaciens strains, predominant extremophile bacteria forming large biofilm stalactites in acid mine ecosystems.</title>
        <authorList>
            <person name="Burkartova K."/>
            <person name="Ridl J."/>
            <person name="Pajer P."/>
            <person name="Falteisek L."/>
        </authorList>
    </citation>
    <scope>NUCLEOTIDE SEQUENCE</scope>
    <source>
        <strain evidence="3">MI1III</strain>
    </source>
</reference>
<feature type="transmembrane region" description="Helical" evidence="1">
    <location>
        <begin position="9"/>
        <end position="34"/>
    </location>
</feature>
<proteinExistence type="predicted"/>
<evidence type="ECO:0000313" key="3">
    <source>
        <dbReference type="EMBL" id="QWY76408.1"/>
    </source>
</evidence>
<evidence type="ECO:0000313" key="2">
    <source>
        <dbReference type="EMBL" id="KXW58557.1"/>
    </source>
</evidence>
<keyword evidence="1" id="KW-1133">Transmembrane helix</keyword>
<dbReference type="Proteomes" id="UP000683551">
    <property type="component" value="Chromosome"/>
</dbReference>
<dbReference type="PATRIC" id="fig|1789004.3.peg.971"/>
<gene>
    <name evidence="2" type="ORF">FEMY_09560</name>
    <name evidence="3" type="ORF">JZL65_07750</name>
</gene>
<feature type="transmembrane region" description="Helical" evidence="1">
    <location>
        <begin position="40"/>
        <end position="62"/>
    </location>
</feature>
<evidence type="ECO:0000256" key="1">
    <source>
        <dbReference type="SAM" id="Phobius"/>
    </source>
</evidence>
<keyword evidence="1" id="KW-0812">Transmembrane</keyword>
<dbReference type="OrthoDB" id="9155007at2"/>
<name>A0A859A8G8_9PROT</name>
<sequence>MKISPREALVYVVVTLSSLFLTAYTVHMLVGGLIPADREYHYMGLACSGVAIVIGFMAWDVVRRRR</sequence>
<organism evidence="2 4">
    <name type="scientific">Ferrovum myxofaciens</name>
    <dbReference type="NCBI Taxonomy" id="416213"/>
    <lineage>
        <taxon>Bacteria</taxon>
        <taxon>Pseudomonadati</taxon>
        <taxon>Pseudomonadota</taxon>
        <taxon>Betaproteobacteria</taxon>
        <taxon>Ferrovales</taxon>
        <taxon>Ferrovaceae</taxon>
        <taxon>Ferrovum</taxon>
    </lineage>
</organism>
<accession>A0A859A8G8</accession>
<reference evidence="2 4" key="1">
    <citation type="submission" date="2016-01" db="EMBL/GenBank/DDBJ databases">
        <title>Genome sequence of the acidophilic iron oxidising Ferrovum strain Z-31.</title>
        <authorList>
            <person name="Poehlein A."/>
            <person name="Ullrich S.R."/>
            <person name="Schloemann M."/>
            <person name="Muehling M."/>
            <person name="Daniel R."/>
        </authorList>
    </citation>
    <scope>NUCLEOTIDE SEQUENCE [LARGE SCALE GENOMIC DNA]</scope>
    <source>
        <strain evidence="2 4">Z-31</strain>
    </source>
</reference>
<dbReference type="RefSeq" id="WP_031597835.1">
    <property type="nucleotide sequence ID" value="NZ_CP053675.1"/>
</dbReference>
<keyword evidence="1" id="KW-0472">Membrane</keyword>
<accession>A0A149VZC2</accession>
<dbReference type="GeneID" id="301709643"/>
<evidence type="ECO:0000313" key="4">
    <source>
        <dbReference type="Proteomes" id="UP000075653"/>
    </source>
</evidence>